<dbReference type="EnsemblMetazoa" id="CapteT199414">
    <property type="protein sequence ID" value="CapteP199414"/>
    <property type="gene ID" value="CapteG199414"/>
</dbReference>
<dbReference type="AlphaFoldDB" id="R7UYB7"/>
<dbReference type="HOGENOM" id="CLU_2256702_0_0_1"/>
<feature type="compositionally biased region" description="Basic residues" evidence="1">
    <location>
        <begin position="47"/>
        <end position="56"/>
    </location>
</feature>
<feature type="non-terminal residue" evidence="2">
    <location>
        <position position="1"/>
    </location>
</feature>
<dbReference type="EMBL" id="KB296626">
    <property type="protein sequence ID" value="ELU11568.1"/>
    <property type="molecule type" value="Genomic_DNA"/>
</dbReference>
<keyword evidence="4" id="KW-1185">Reference proteome</keyword>
<name>R7UYB7_CAPTE</name>
<feature type="compositionally biased region" description="Basic and acidic residues" evidence="1">
    <location>
        <begin position="57"/>
        <end position="68"/>
    </location>
</feature>
<dbReference type="Proteomes" id="UP000014760">
    <property type="component" value="Unassembled WGS sequence"/>
</dbReference>
<reference evidence="3" key="3">
    <citation type="submission" date="2015-06" db="UniProtKB">
        <authorList>
            <consortium name="EnsemblMetazoa"/>
        </authorList>
    </citation>
    <scope>IDENTIFICATION</scope>
</reference>
<evidence type="ECO:0000313" key="3">
    <source>
        <dbReference type="EnsemblMetazoa" id="CapteP199414"/>
    </source>
</evidence>
<sequence length="104" mass="11962">INKIANLITFGQYLEVYRAELKATVKELHSRDLYKRLGSQWIPNVNKKNRGAKQKKGQSDDLVSRNRERGIAYRAPMADPISKHLVLDSMDATNAMVPKEEERH</sequence>
<reference evidence="2 4" key="2">
    <citation type="journal article" date="2013" name="Nature">
        <title>Insights into bilaterian evolution from three spiralian genomes.</title>
        <authorList>
            <person name="Simakov O."/>
            <person name="Marletaz F."/>
            <person name="Cho S.J."/>
            <person name="Edsinger-Gonzales E."/>
            <person name="Havlak P."/>
            <person name="Hellsten U."/>
            <person name="Kuo D.H."/>
            <person name="Larsson T."/>
            <person name="Lv J."/>
            <person name="Arendt D."/>
            <person name="Savage R."/>
            <person name="Osoegawa K."/>
            <person name="de Jong P."/>
            <person name="Grimwood J."/>
            <person name="Chapman J.A."/>
            <person name="Shapiro H."/>
            <person name="Aerts A."/>
            <person name="Otillar R.P."/>
            <person name="Terry A.Y."/>
            <person name="Boore J.L."/>
            <person name="Grigoriev I.V."/>
            <person name="Lindberg D.R."/>
            <person name="Seaver E.C."/>
            <person name="Weisblat D.A."/>
            <person name="Putnam N.H."/>
            <person name="Rokhsar D.S."/>
        </authorList>
    </citation>
    <scope>NUCLEOTIDE SEQUENCE</scope>
    <source>
        <strain evidence="2 4">I ESC-2004</strain>
    </source>
</reference>
<dbReference type="EMBL" id="AMQN01040437">
    <property type="status" value="NOT_ANNOTATED_CDS"/>
    <property type="molecule type" value="Genomic_DNA"/>
</dbReference>
<evidence type="ECO:0000313" key="2">
    <source>
        <dbReference type="EMBL" id="ELU11568.1"/>
    </source>
</evidence>
<feature type="region of interest" description="Disordered" evidence="1">
    <location>
        <begin position="45"/>
        <end position="68"/>
    </location>
</feature>
<organism evidence="2">
    <name type="scientific">Capitella teleta</name>
    <name type="common">Polychaete worm</name>
    <dbReference type="NCBI Taxonomy" id="283909"/>
    <lineage>
        <taxon>Eukaryota</taxon>
        <taxon>Metazoa</taxon>
        <taxon>Spiralia</taxon>
        <taxon>Lophotrochozoa</taxon>
        <taxon>Annelida</taxon>
        <taxon>Polychaeta</taxon>
        <taxon>Sedentaria</taxon>
        <taxon>Scolecida</taxon>
        <taxon>Capitellidae</taxon>
        <taxon>Capitella</taxon>
    </lineage>
</organism>
<accession>R7UYB7</accession>
<proteinExistence type="predicted"/>
<reference evidence="4" key="1">
    <citation type="submission" date="2012-12" db="EMBL/GenBank/DDBJ databases">
        <authorList>
            <person name="Hellsten U."/>
            <person name="Grimwood J."/>
            <person name="Chapman J.A."/>
            <person name="Shapiro H."/>
            <person name="Aerts A."/>
            <person name="Otillar R.P."/>
            <person name="Terry A.Y."/>
            <person name="Boore J.L."/>
            <person name="Simakov O."/>
            <person name="Marletaz F."/>
            <person name="Cho S.-J."/>
            <person name="Edsinger-Gonzales E."/>
            <person name="Havlak P."/>
            <person name="Kuo D.-H."/>
            <person name="Larsson T."/>
            <person name="Lv J."/>
            <person name="Arendt D."/>
            <person name="Savage R."/>
            <person name="Osoegawa K."/>
            <person name="de Jong P."/>
            <person name="Lindberg D.R."/>
            <person name="Seaver E.C."/>
            <person name="Weisblat D.A."/>
            <person name="Putnam N.H."/>
            <person name="Grigoriev I.V."/>
            <person name="Rokhsar D.S."/>
        </authorList>
    </citation>
    <scope>NUCLEOTIDE SEQUENCE</scope>
    <source>
        <strain evidence="4">I ESC-2004</strain>
    </source>
</reference>
<evidence type="ECO:0000256" key="1">
    <source>
        <dbReference type="SAM" id="MobiDB-lite"/>
    </source>
</evidence>
<evidence type="ECO:0000313" key="4">
    <source>
        <dbReference type="Proteomes" id="UP000014760"/>
    </source>
</evidence>
<protein>
    <submittedName>
        <fullName evidence="2 3">Uncharacterized protein</fullName>
    </submittedName>
</protein>
<gene>
    <name evidence="2" type="ORF">CAPTEDRAFT_199414</name>
</gene>